<comment type="caution">
    <text evidence="3">The sequence shown here is derived from an EMBL/GenBank/DDBJ whole genome shotgun (WGS) entry which is preliminary data.</text>
</comment>
<feature type="compositionally biased region" description="Low complexity" evidence="1">
    <location>
        <begin position="358"/>
        <end position="394"/>
    </location>
</feature>
<organism evidence="3 4">
    <name type="scientific">Penicillium hordei</name>
    <dbReference type="NCBI Taxonomy" id="40994"/>
    <lineage>
        <taxon>Eukaryota</taxon>
        <taxon>Fungi</taxon>
        <taxon>Dikarya</taxon>
        <taxon>Ascomycota</taxon>
        <taxon>Pezizomycotina</taxon>
        <taxon>Eurotiomycetes</taxon>
        <taxon>Eurotiomycetidae</taxon>
        <taxon>Eurotiales</taxon>
        <taxon>Aspergillaceae</taxon>
        <taxon>Penicillium</taxon>
    </lineage>
</organism>
<gene>
    <name evidence="3" type="ORF">N7537_008721</name>
</gene>
<name>A0AAD6GZU5_9EURO</name>
<feature type="region of interest" description="Disordered" evidence="1">
    <location>
        <begin position="257"/>
        <end position="278"/>
    </location>
</feature>
<evidence type="ECO:0000256" key="1">
    <source>
        <dbReference type="SAM" id="MobiDB-lite"/>
    </source>
</evidence>
<dbReference type="Proteomes" id="UP001213799">
    <property type="component" value="Unassembled WGS sequence"/>
</dbReference>
<proteinExistence type="predicted"/>
<evidence type="ECO:0000256" key="2">
    <source>
        <dbReference type="SAM" id="SignalP"/>
    </source>
</evidence>
<reference evidence="3" key="1">
    <citation type="journal article" date="2023" name="IMA Fungus">
        <title>Comparative genomic study of the Penicillium genus elucidates a diverse pangenome and 15 lateral gene transfer events.</title>
        <authorList>
            <person name="Petersen C."/>
            <person name="Sorensen T."/>
            <person name="Nielsen M.R."/>
            <person name="Sondergaard T.E."/>
            <person name="Sorensen J.L."/>
            <person name="Fitzpatrick D.A."/>
            <person name="Frisvad J.C."/>
            <person name="Nielsen K.L."/>
        </authorList>
    </citation>
    <scope>NUCLEOTIDE SEQUENCE</scope>
    <source>
        <strain evidence="3">IBT 12815</strain>
    </source>
</reference>
<feature type="signal peptide" evidence="2">
    <location>
        <begin position="1"/>
        <end position="17"/>
    </location>
</feature>
<dbReference type="GeneID" id="81590017"/>
<accession>A0AAD6GZU5</accession>
<reference evidence="3" key="2">
    <citation type="submission" date="2023-01" db="EMBL/GenBank/DDBJ databases">
        <authorList>
            <person name="Petersen C."/>
        </authorList>
    </citation>
    <scope>NUCLEOTIDE SEQUENCE</scope>
    <source>
        <strain evidence="3">IBT 12815</strain>
    </source>
</reference>
<dbReference type="AlphaFoldDB" id="A0AAD6GZU5"/>
<feature type="chain" id="PRO_5042207186" evidence="2">
    <location>
        <begin position="18"/>
        <end position="394"/>
    </location>
</feature>
<evidence type="ECO:0000313" key="4">
    <source>
        <dbReference type="Proteomes" id="UP001213799"/>
    </source>
</evidence>
<feature type="region of interest" description="Disordered" evidence="1">
    <location>
        <begin position="162"/>
        <end position="190"/>
    </location>
</feature>
<feature type="region of interest" description="Disordered" evidence="1">
    <location>
        <begin position="340"/>
        <end position="394"/>
    </location>
</feature>
<feature type="region of interest" description="Disordered" evidence="1">
    <location>
        <begin position="101"/>
        <end position="144"/>
    </location>
</feature>
<protein>
    <submittedName>
        <fullName evidence="3">Uncharacterized protein</fullName>
    </submittedName>
</protein>
<evidence type="ECO:0000313" key="3">
    <source>
        <dbReference type="EMBL" id="KAJ5598637.1"/>
    </source>
</evidence>
<dbReference type="EMBL" id="JAQJAE010000004">
    <property type="protein sequence ID" value="KAJ5598637.1"/>
    <property type="molecule type" value="Genomic_DNA"/>
</dbReference>
<sequence length="394" mass="40392">MVKTTYALTLFAAVSLAAPVAQLNGRAEKQDSVEHKNLIEEIPIFGPMLAGKQGAKRDEAQAQQHNLIDKLPVLGKILGNQDQQNQRRDIWTDGVGDLPIAGGQNYGQNAGQNEGQNHGQNAGQNAGQNHGQNRGQNVGQNGGKFWQRDLESTLSGIPIFGGLFGKNQDKPSHQQTESPAKHIDTRQAGGSSGIFGILTSLTSGGPINKSHKRGEELEQLEQMGGINGGAVASGVEAESSATPMRRNELATLMANEGQQGNQKGAGNEAAKESSSSSGLLGELMGKNGLGALKGNAHHGIGIGPMRREAKELEARVAPIQGSTLTGVLLQGGALGKVTGFLSGGAKPNPGSNSPSNMGDGSTSGPPDPASGAGPHSGPGLAAEQQQQGSGAASQ</sequence>
<feature type="compositionally biased region" description="Low complexity" evidence="1">
    <location>
        <begin position="101"/>
        <end position="139"/>
    </location>
</feature>
<keyword evidence="2" id="KW-0732">Signal</keyword>
<keyword evidence="4" id="KW-1185">Reference proteome</keyword>
<dbReference type="RefSeq" id="XP_056751851.1">
    <property type="nucleotide sequence ID" value="XM_056899775.1"/>
</dbReference>
<feature type="compositionally biased region" description="Low complexity" evidence="1">
    <location>
        <begin position="264"/>
        <end position="278"/>
    </location>
</feature>